<dbReference type="AlphaFoldDB" id="A0A4Z1PJ89"/>
<dbReference type="GO" id="GO:0020037">
    <property type="term" value="F:heme binding"/>
    <property type="evidence" value="ECO:0007669"/>
    <property type="project" value="InterPro"/>
</dbReference>
<accession>A0A4Z1PJ89</accession>
<proteinExistence type="inferred from homology"/>
<keyword evidence="5 6" id="KW-0349">Heme</keyword>
<dbReference type="Proteomes" id="UP000298493">
    <property type="component" value="Unassembled WGS sequence"/>
</dbReference>
<evidence type="ECO:0000256" key="3">
    <source>
        <dbReference type="ARBA" id="ARBA00023002"/>
    </source>
</evidence>
<evidence type="ECO:0000256" key="4">
    <source>
        <dbReference type="ARBA" id="ARBA00023004"/>
    </source>
</evidence>
<dbReference type="STRING" id="86259.A0A4Z1PJ89"/>
<dbReference type="InterPro" id="IPR036396">
    <property type="entry name" value="Cyt_P450_sf"/>
</dbReference>
<feature type="binding site" description="axial binding residue" evidence="5">
    <location>
        <position position="451"/>
    </location>
    <ligand>
        <name>heme</name>
        <dbReference type="ChEBI" id="CHEBI:30413"/>
    </ligand>
    <ligandPart>
        <name>Fe</name>
        <dbReference type="ChEBI" id="CHEBI:18248"/>
    </ligandPart>
</feature>
<sequence>MGFLELPTRSTSLILLLIALIAWRTSSYYAYKRKSRGFPLPPGPQGEPILGHLRVIPASNPEYYYQQLSKELGSDILSFNVLGQPVIVLNSVETAVDLLDKRGANNCDRPRFVLFEEMGWRGTLTFLQWGPRFRTHRRVLQKSFQKSNITQYRSLQERETRVLIEGILKTPEKWETVMRRFATAIVLGIGFGIHIENDRDPYIKMSVDASYALGHGGAPAGTLVDFFPFVAKLPTWFVPDWSLKFARDWRWAIRQIHDVPFANVETQIGQGCAEPSLINTLLVERRIKMERGEPVEMTIEDIKGAAGAVYAAGQDTTWSTLVVFVLNMLLHPEVQKKAQKLIDEVIEPGYLPTFADRPKLQYIDYIVQETLRWCPVSPLGVPHKSIEDDFYNGCFIPKGSLVYANARAMTHDERVYSSPNKFNPDRYVSRSAGGLGEPLPKGHFGFGRRICVGQHLAEASVWIVVASLLSTTTLDRWTDPETGVQDFPIMEWAEVLADKVEHFTVCMVFSHNRPFSLTAQVTGADFTSWYKTPGGKAGRWSLVA</sequence>
<keyword evidence="3 6" id="KW-0560">Oxidoreductase</keyword>
<evidence type="ECO:0000313" key="8">
    <source>
        <dbReference type="Proteomes" id="UP000298493"/>
    </source>
</evidence>
<dbReference type="Gene3D" id="1.10.630.10">
    <property type="entry name" value="Cytochrome P450"/>
    <property type="match status" value="1"/>
</dbReference>
<evidence type="ECO:0000256" key="6">
    <source>
        <dbReference type="RuleBase" id="RU000461"/>
    </source>
</evidence>
<dbReference type="InterPro" id="IPR050364">
    <property type="entry name" value="Cytochrome_P450_fung"/>
</dbReference>
<organism evidence="7 8">
    <name type="scientific">Venturia nashicola</name>
    <dbReference type="NCBI Taxonomy" id="86259"/>
    <lineage>
        <taxon>Eukaryota</taxon>
        <taxon>Fungi</taxon>
        <taxon>Dikarya</taxon>
        <taxon>Ascomycota</taxon>
        <taxon>Pezizomycotina</taxon>
        <taxon>Dothideomycetes</taxon>
        <taxon>Pleosporomycetidae</taxon>
        <taxon>Venturiales</taxon>
        <taxon>Venturiaceae</taxon>
        <taxon>Venturia</taxon>
    </lineage>
</organism>
<dbReference type="InterPro" id="IPR001128">
    <property type="entry name" value="Cyt_P450"/>
</dbReference>
<keyword evidence="2 5" id="KW-0479">Metal-binding</keyword>
<evidence type="ECO:0000313" key="7">
    <source>
        <dbReference type="EMBL" id="TID25686.1"/>
    </source>
</evidence>
<protein>
    <submittedName>
        <fullName evidence="7">Cytochrome p450-1a2</fullName>
    </submittedName>
</protein>
<gene>
    <name evidence="7" type="ORF">E6O75_ATG03549</name>
</gene>
<keyword evidence="8" id="KW-1185">Reference proteome</keyword>
<keyword evidence="6" id="KW-0503">Monooxygenase</keyword>
<name>A0A4Z1PJ89_9PEZI</name>
<dbReference type="GO" id="GO:0016705">
    <property type="term" value="F:oxidoreductase activity, acting on paired donors, with incorporation or reduction of molecular oxygen"/>
    <property type="evidence" value="ECO:0007669"/>
    <property type="project" value="InterPro"/>
</dbReference>
<dbReference type="SUPFAM" id="SSF48264">
    <property type="entry name" value="Cytochrome P450"/>
    <property type="match status" value="1"/>
</dbReference>
<evidence type="ECO:0000256" key="2">
    <source>
        <dbReference type="ARBA" id="ARBA00022723"/>
    </source>
</evidence>
<dbReference type="Pfam" id="PF00067">
    <property type="entry name" value="p450"/>
    <property type="match status" value="1"/>
</dbReference>
<evidence type="ECO:0000256" key="5">
    <source>
        <dbReference type="PIRSR" id="PIRSR602401-1"/>
    </source>
</evidence>
<dbReference type="GO" id="GO:0004497">
    <property type="term" value="F:monooxygenase activity"/>
    <property type="evidence" value="ECO:0007669"/>
    <property type="project" value="UniProtKB-KW"/>
</dbReference>
<dbReference type="PROSITE" id="PS00086">
    <property type="entry name" value="CYTOCHROME_P450"/>
    <property type="match status" value="1"/>
</dbReference>
<dbReference type="PRINTS" id="PR00385">
    <property type="entry name" value="P450"/>
</dbReference>
<comment type="caution">
    <text evidence="7">The sequence shown here is derived from an EMBL/GenBank/DDBJ whole genome shotgun (WGS) entry which is preliminary data.</text>
</comment>
<comment type="cofactor">
    <cofactor evidence="5">
        <name>heme</name>
        <dbReference type="ChEBI" id="CHEBI:30413"/>
    </cofactor>
</comment>
<reference evidence="7 8" key="1">
    <citation type="submission" date="2019-04" db="EMBL/GenBank/DDBJ databases">
        <title>High contiguity whole genome sequence and gene annotation resource for two Venturia nashicola isolates.</title>
        <authorList>
            <person name="Prokchorchik M."/>
            <person name="Won K."/>
            <person name="Lee Y."/>
            <person name="Choi E.D."/>
            <person name="Segonzac C."/>
            <person name="Sohn K.H."/>
        </authorList>
    </citation>
    <scope>NUCLEOTIDE SEQUENCE [LARGE SCALE GENOMIC DNA]</scope>
    <source>
        <strain evidence="7 8">PRI2</strain>
    </source>
</reference>
<dbReference type="InterPro" id="IPR017972">
    <property type="entry name" value="Cyt_P450_CS"/>
</dbReference>
<dbReference type="PANTHER" id="PTHR46300">
    <property type="entry name" value="P450, PUTATIVE (EUROFUNG)-RELATED-RELATED"/>
    <property type="match status" value="1"/>
</dbReference>
<evidence type="ECO:0000256" key="1">
    <source>
        <dbReference type="ARBA" id="ARBA00010617"/>
    </source>
</evidence>
<dbReference type="InterPro" id="IPR002401">
    <property type="entry name" value="Cyt_P450_E_grp-I"/>
</dbReference>
<dbReference type="EMBL" id="SNSC02000003">
    <property type="protein sequence ID" value="TID25686.1"/>
    <property type="molecule type" value="Genomic_DNA"/>
</dbReference>
<dbReference type="GO" id="GO:0005506">
    <property type="term" value="F:iron ion binding"/>
    <property type="evidence" value="ECO:0007669"/>
    <property type="project" value="InterPro"/>
</dbReference>
<dbReference type="PANTHER" id="PTHR46300:SF5">
    <property type="entry name" value="CYTOCHROME P450"/>
    <property type="match status" value="1"/>
</dbReference>
<dbReference type="PRINTS" id="PR00463">
    <property type="entry name" value="EP450I"/>
</dbReference>
<comment type="similarity">
    <text evidence="1 6">Belongs to the cytochrome P450 family.</text>
</comment>
<dbReference type="CDD" id="cd11065">
    <property type="entry name" value="CYP64-like"/>
    <property type="match status" value="1"/>
</dbReference>
<keyword evidence="4 5" id="KW-0408">Iron</keyword>